<protein>
    <submittedName>
        <fullName evidence="8">LuxR family two component transcriptional regulator</fullName>
    </submittedName>
</protein>
<dbReference type="GO" id="GO:0006355">
    <property type="term" value="P:regulation of DNA-templated transcription"/>
    <property type="evidence" value="ECO:0007669"/>
    <property type="project" value="InterPro"/>
</dbReference>
<dbReference type="InterPro" id="IPR001789">
    <property type="entry name" value="Sig_transdc_resp-reg_receiver"/>
</dbReference>
<evidence type="ECO:0000256" key="5">
    <source>
        <dbReference type="PROSITE-ProRule" id="PRU00169"/>
    </source>
</evidence>
<name>A0A4R7B1Z5_9NEIS</name>
<evidence type="ECO:0000313" key="9">
    <source>
        <dbReference type="Proteomes" id="UP000295611"/>
    </source>
</evidence>
<keyword evidence="1 5" id="KW-0597">Phosphoprotein</keyword>
<reference evidence="8 9" key="1">
    <citation type="submission" date="2019-03" db="EMBL/GenBank/DDBJ databases">
        <title>Genomic Encyclopedia of Type Strains, Phase III (KMG-III): the genomes of soil and plant-associated and newly described type strains.</title>
        <authorList>
            <person name="Whitman W."/>
        </authorList>
    </citation>
    <scope>NUCLEOTIDE SEQUENCE [LARGE SCALE GENOMIC DNA]</scope>
    <source>
        <strain evidence="8 9">CECT 8976</strain>
    </source>
</reference>
<dbReference type="CDD" id="cd06170">
    <property type="entry name" value="LuxR_C_like"/>
    <property type="match status" value="1"/>
</dbReference>
<dbReference type="SMART" id="SM00448">
    <property type="entry name" value="REC"/>
    <property type="match status" value="1"/>
</dbReference>
<dbReference type="InterPro" id="IPR058245">
    <property type="entry name" value="NreC/VraR/RcsB-like_REC"/>
</dbReference>
<dbReference type="GO" id="GO:0003677">
    <property type="term" value="F:DNA binding"/>
    <property type="evidence" value="ECO:0007669"/>
    <property type="project" value="UniProtKB-KW"/>
</dbReference>
<keyword evidence="4" id="KW-0804">Transcription</keyword>
<keyword evidence="3" id="KW-0238">DNA-binding</keyword>
<dbReference type="CDD" id="cd17535">
    <property type="entry name" value="REC_NarL-like"/>
    <property type="match status" value="1"/>
</dbReference>
<dbReference type="AlphaFoldDB" id="A0A4R7B1Z5"/>
<evidence type="ECO:0000256" key="4">
    <source>
        <dbReference type="ARBA" id="ARBA00023163"/>
    </source>
</evidence>
<dbReference type="InterPro" id="IPR039420">
    <property type="entry name" value="WalR-like"/>
</dbReference>
<dbReference type="InterPro" id="IPR016032">
    <property type="entry name" value="Sig_transdc_resp-reg_C-effctor"/>
</dbReference>
<dbReference type="EMBL" id="SNZP01000010">
    <property type="protein sequence ID" value="TDR76741.1"/>
    <property type="molecule type" value="Genomic_DNA"/>
</dbReference>
<dbReference type="PANTHER" id="PTHR43214">
    <property type="entry name" value="TWO-COMPONENT RESPONSE REGULATOR"/>
    <property type="match status" value="1"/>
</dbReference>
<evidence type="ECO:0000256" key="3">
    <source>
        <dbReference type="ARBA" id="ARBA00023125"/>
    </source>
</evidence>
<dbReference type="PROSITE" id="PS50110">
    <property type="entry name" value="RESPONSE_REGULATORY"/>
    <property type="match status" value="1"/>
</dbReference>
<proteinExistence type="predicted"/>
<organism evidence="8 9">
    <name type="scientific">Paludibacterium purpuratum</name>
    <dbReference type="NCBI Taxonomy" id="1144873"/>
    <lineage>
        <taxon>Bacteria</taxon>
        <taxon>Pseudomonadati</taxon>
        <taxon>Pseudomonadota</taxon>
        <taxon>Betaproteobacteria</taxon>
        <taxon>Neisseriales</taxon>
        <taxon>Chromobacteriaceae</taxon>
        <taxon>Paludibacterium</taxon>
    </lineage>
</organism>
<dbReference type="InterPro" id="IPR011006">
    <property type="entry name" value="CheY-like_superfamily"/>
</dbReference>
<dbReference type="Gene3D" id="3.40.50.2300">
    <property type="match status" value="1"/>
</dbReference>
<keyword evidence="9" id="KW-1185">Reference proteome</keyword>
<feature type="domain" description="Response regulatory" evidence="7">
    <location>
        <begin position="3"/>
        <end position="119"/>
    </location>
</feature>
<evidence type="ECO:0000256" key="2">
    <source>
        <dbReference type="ARBA" id="ARBA00023015"/>
    </source>
</evidence>
<feature type="modified residue" description="4-aspartylphosphate" evidence="5">
    <location>
        <position position="54"/>
    </location>
</feature>
<dbReference type="PRINTS" id="PR00038">
    <property type="entry name" value="HTHLUXR"/>
</dbReference>
<dbReference type="InterPro" id="IPR000792">
    <property type="entry name" value="Tscrpt_reg_LuxR_C"/>
</dbReference>
<comment type="caution">
    <text evidence="8">The sequence shown here is derived from an EMBL/GenBank/DDBJ whole genome shotgun (WGS) entry which is preliminary data.</text>
</comment>
<dbReference type="PROSITE" id="PS00622">
    <property type="entry name" value="HTH_LUXR_1"/>
    <property type="match status" value="1"/>
</dbReference>
<keyword evidence="2" id="KW-0805">Transcription regulation</keyword>
<dbReference type="GO" id="GO:0000160">
    <property type="term" value="P:phosphorelay signal transduction system"/>
    <property type="evidence" value="ECO:0007669"/>
    <property type="project" value="InterPro"/>
</dbReference>
<evidence type="ECO:0000259" key="7">
    <source>
        <dbReference type="PROSITE" id="PS50110"/>
    </source>
</evidence>
<evidence type="ECO:0000313" key="8">
    <source>
        <dbReference type="EMBL" id="TDR76741.1"/>
    </source>
</evidence>
<dbReference type="PROSITE" id="PS50043">
    <property type="entry name" value="HTH_LUXR_2"/>
    <property type="match status" value="1"/>
</dbReference>
<dbReference type="PANTHER" id="PTHR43214:SF41">
    <property type="entry name" value="NITRATE_NITRITE RESPONSE REGULATOR PROTEIN NARP"/>
    <property type="match status" value="1"/>
</dbReference>
<sequence length="210" mass="22823">MKKIIVIDDHPVIVLALQTCLESTGDLSVVEVSSNGQDGLEKVKKHQPDLVILDLFLPRTDGLGMIRRIKSVSDKIKILVLTGHEEGLYAAKAAEEGANGFVTKSKDMTEIANTVRALLAGYNCFPAAHLIAAQGSNPQAMKASDALTSLTVRELAIMRYIAKGYSNKEIAAMFFISQKTVSTYKARVLTKLKLKNSIAIAEYAREMGVV</sequence>
<dbReference type="SUPFAM" id="SSF52172">
    <property type="entry name" value="CheY-like"/>
    <property type="match status" value="1"/>
</dbReference>
<dbReference type="Pfam" id="PF00072">
    <property type="entry name" value="Response_reg"/>
    <property type="match status" value="1"/>
</dbReference>
<evidence type="ECO:0000259" key="6">
    <source>
        <dbReference type="PROSITE" id="PS50043"/>
    </source>
</evidence>
<dbReference type="Proteomes" id="UP000295611">
    <property type="component" value="Unassembled WGS sequence"/>
</dbReference>
<gene>
    <name evidence="8" type="ORF">DFP86_110169</name>
</gene>
<feature type="domain" description="HTH luxR-type" evidence="6">
    <location>
        <begin position="143"/>
        <end position="208"/>
    </location>
</feature>
<dbReference type="SUPFAM" id="SSF46894">
    <property type="entry name" value="C-terminal effector domain of the bipartite response regulators"/>
    <property type="match status" value="1"/>
</dbReference>
<dbReference type="SMART" id="SM00421">
    <property type="entry name" value="HTH_LUXR"/>
    <property type="match status" value="1"/>
</dbReference>
<accession>A0A4R7B1Z5</accession>
<dbReference type="Pfam" id="PF00196">
    <property type="entry name" value="GerE"/>
    <property type="match status" value="1"/>
</dbReference>
<evidence type="ECO:0000256" key="1">
    <source>
        <dbReference type="ARBA" id="ARBA00022553"/>
    </source>
</evidence>
<dbReference type="RefSeq" id="WP_166642272.1">
    <property type="nucleotide sequence ID" value="NZ_SNZP01000010.1"/>
</dbReference>